<dbReference type="InterPro" id="IPR007890">
    <property type="entry name" value="CHASE2"/>
</dbReference>
<protein>
    <recommendedName>
        <fullName evidence="2">CHASE2 domain-containing protein</fullName>
    </recommendedName>
</protein>
<evidence type="ECO:0000256" key="1">
    <source>
        <dbReference type="SAM" id="Phobius"/>
    </source>
</evidence>
<name>A0A5E7PEW2_PSEFL</name>
<proteinExistence type="predicted"/>
<feature type="transmembrane region" description="Helical" evidence="1">
    <location>
        <begin position="391"/>
        <end position="411"/>
    </location>
</feature>
<keyword evidence="1" id="KW-0472">Membrane</keyword>
<dbReference type="Pfam" id="PF05226">
    <property type="entry name" value="CHASE2"/>
    <property type="match status" value="1"/>
</dbReference>
<dbReference type="RefSeq" id="WP_150735911.1">
    <property type="nucleotide sequence ID" value="NZ_CABVIF010000014.1"/>
</dbReference>
<evidence type="ECO:0000313" key="4">
    <source>
        <dbReference type="Proteomes" id="UP000327111"/>
    </source>
</evidence>
<sequence>MPARSPLFSRWEYVLGALFVVLAVLDPFGLSSSSNNASAQWLNRVFANSYPNTGQQQIAVILIDDAYLMRNTTHWPMPYDEQSKLFKRLLAYKPKAVFVDFMYSHDHSQGDPALGSQLLANVFERYRHQGIPLLLANTGQVRGEEGQANTLANLVEVSSPALVAWNGFGDKYPLAVQKPLGPMETPALLMYRQYCQSHTCADLPSDTQAAFQSPPIAIQWGIHLAPEQTRIADIAHCSAPEGLLNDVGKELVQAIFWKLSGAEKSRCLYNFTLSASDLEVSTPEDRALLSKLLRDRLVLVGANITSTGDLVHSPVHGQIPGVYLHAMALDNLVTLGMDYDREPASLLDFDVNWLDLVEIGLVALIALFKALHDRQNPASGIIGLDVKKGVFFKSSWATFLLMTALLGLLSLGLHHYHYTPVNVLAVLMLSLAIFNEKIQAYFARKH</sequence>
<feature type="transmembrane region" description="Helical" evidence="1">
    <location>
        <begin position="353"/>
        <end position="371"/>
    </location>
</feature>
<evidence type="ECO:0000313" key="3">
    <source>
        <dbReference type="EMBL" id="VVP47448.1"/>
    </source>
</evidence>
<organism evidence="3 4">
    <name type="scientific">Pseudomonas fluorescens</name>
    <dbReference type="NCBI Taxonomy" id="294"/>
    <lineage>
        <taxon>Bacteria</taxon>
        <taxon>Pseudomonadati</taxon>
        <taxon>Pseudomonadota</taxon>
        <taxon>Gammaproteobacteria</taxon>
        <taxon>Pseudomonadales</taxon>
        <taxon>Pseudomonadaceae</taxon>
        <taxon>Pseudomonas</taxon>
    </lineage>
</organism>
<dbReference type="SMART" id="SM01080">
    <property type="entry name" value="CHASE2"/>
    <property type="match status" value="1"/>
</dbReference>
<reference evidence="3 4" key="1">
    <citation type="submission" date="2019-09" db="EMBL/GenBank/DDBJ databases">
        <authorList>
            <person name="Chandra G."/>
            <person name="Truman W A."/>
        </authorList>
    </citation>
    <scope>NUCLEOTIDE SEQUENCE [LARGE SCALE GENOMIC DNA]</scope>
    <source>
        <strain evidence="3">PS854</strain>
    </source>
</reference>
<evidence type="ECO:0000259" key="2">
    <source>
        <dbReference type="SMART" id="SM01080"/>
    </source>
</evidence>
<dbReference type="EMBL" id="CABVIF010000014">
    <property type="protein sequence ID" value="VVP47448.1"/>
    <property type="molecule type" value="Genomic_DNA"/>
</dbReference>
<feature type="transmembrane region" description="Helical" evidence="1">
    <location>
        <begin position="417"/>
        <end position="435"/>
    </location>
</feature>
<dbReference type="AlphaFoldDB" id="A0A5E7PEW2"/>
<gene>
    <name evidence="3" type="ORF">PS854_05144</name>
</gene>
<accession>A0A5E7PEW2</accession>
<feature type="domain" description="CHASE2" evidence="2">
    <location>
        <begin position="39"/>
        <end position="369"/>
    </location>
</feature>
<keyword evidence="1" id="KW-1133">Transmembrane helix</keyword>
<dbReference type="Proteomes" id="UP000327111">
    <property type="component" value="Unassembled WGS sequence"/>
</dbReference>
<keyword evidence="1" id="KW-0812">Transmembrane</keyword>